<evidence type="ECO:0000256" key="3">
    <source>
        <dbReference type="ARBA" id="ARBA00022723"/>
    </source>
</evidence>
<dbReference type="CDD" id="cd03469">
    <property type="entry name" value="Rieske_RO_Alpha_N"/>
    <property type="match status" value="1"/>
</dbReference>
<dbReference type="PANTHER" id="PTHR43756">
    <property type="entry name" value="CHOLINE MONOOXYGENASE, CHLOROPLASTIC"/>
    <property type="match status" value="1"/>
</dbReference>
<keyword evidence="8" id="KW-0223">Dioxygenase</keyword>
<evidence type="ECO:0000256" key="5">
    <source>
        <dbReference type="ARBA" id="ARBA00023004"/>
    </source>
</evidence>
<accession>A0AA41Z4J4</accession>
<dbReference type="Pfam" id="PF00355">
    <property type="entry name" value="Rieske"/>
    <property type="match status" value="1"/>
</dbReference>
<dbReference type="AlphaFoldDB" id="A0AA41Z4J4"/>
<keyword evidence="6" id="KW-0411">Iron-sulfur</keyword>
<evidence type="ECO:0000259" key="7">
    <source>
        <dbReference type="PROSITE" id="PS51296"/>
    </source>
</evidence>
<keyword evidence="4" id="KW-0560">Oxidoreductase</keyword>
<dbReference type="GO" id="GO:0005506">
    <property type="term" value="F:iron ion binding"/>
    <property type="evidence" value="ECO:0007669"/>
    <property type="project" value="InterPro"/>
</dbReference>
<proteinExistence type="predicted"/>
<comment type="caution">
    <text evidence="8">The sequence shown here is derived from an EMBL/GenBank/DDBJ whole genome shotgun (WGS) entry which is preliminary data.</text>
</comment>
<dbReference type="PRINTS" id="PR00090">
    <property type="entry name" value="RNGDIOXGNASE"/>
</dbReference>
<dbReference type="SUPFAM" id="SSF55961">
    <property type="entry name" value="Bet v1-like"/>
    <property type="match status" value="1"/>
</dbReference>
<sequence length="411" mass="46162">MLSETDVLALAKSRRPNHSLPRPFYVDPGVFRVDMDRIWYREWLFSIPACEIPKKGNYVVHNVGDYSAIIVRGEDGVIRAFHNSCRHRGSVVCNKPKGSRPKLVCPYHQWTYRLDGSLAFARDMGPDFDPKEHGLRPIHCREVAGLVYICLAETAPPFEDFAAEAARYLAPHDLVHSKIAFESTIVEKGNWKLVWENNRECYHCKSNHPALCRTFPEDARLIGNGAGGLANELDVHVARCEAVGAPSAYEVAPDGVWRFVRTPLLEGAESYTMDGKAAVAKPNSTIPFKDAGSLLKFLYPGTWNHFLSDHAIVFRVTPISAMETEVTTKWLVHENAVEGVDYDLQRLTEVWMATNAEDQKVVEDNQRGILSPGYRPGPYSLDHEAGVIQFGDWYADTLLRTAPERQLLAAE</sequence>
<dbReference type="PANTHER" id="PTHR43756:SF5">
    <property type="entry name" value="CHOLINE MONOOXYGENASE, CHLOROPLASTIC"/>
    <property type="match status" value="1"/>
</dbReference>
<dbReference type="InterPro" id="IPR015879">
    <property type="entry name" value="Ring_hydroxy_dOase_asu_C_dom"/>
</dbReference>
<reference evidence="8" key="1">
    <citation type="submission" date="2022-05" db="EMBL/GenBank/DDBJ databases">
        <authorList>
            <person name="Pankratov T."/>
        </authorList>
    </citation>
    <scope>NUCLEOTIDE SEQUENCE</scope>
    <source>
        <strain evidence="8">BP6-180914</strain>
    </source>
</reference>
<keyword evidence="2" id="KW-0001">2Fe-2S</keyword>
<keyword evidence="9" id="KW-1185">Reference proteome</keyword>
<keyword evidence="5" id="KW-0408">Iron</keyword>
<dbReference type="Gene3D" id="3.90.380.10">
    <property type="entry name" value="Naphthalene 1,2-dioxygenase Alpha Subunit, Chain A, domain 1"/>
    <property type="match status" value="1"/>
</dbReference>
<dbReference type="InterPro" id="IPR001663">
    <property type="entry name" value="Rng_hydr_dOase-A"/>
</dbReference>
<evidence type="ECO:0000313" key="8">
    <source>
        <dbReference type="EMBL" id="MCW6512675.1"/>
    </source>
</evidence>
<dbReference type="RefSeq" id="WP_282589059.1">
    <property type="nucleotide sequence ID" value="NZ_JAMOIM010000059.1"/>
</dbReference>
<dbReference type="Gene3D" id="2.102.10.10">
    <property type="entry name" value="Rieske [2Fe-2S] iron-sulphur domain"/>
    <property type="match status" value="1"/>
</dbReference>
<keyword evidence="3" id="KW-0479">Metal-binding</keyword>
<dbReference type="CDD" id="cd08884">
    <property type="entry name" value="RHO_alpha_C_GbcA-like"/>
    <property type="match status" value="1"/>
</dbReference>
<dbReference type="PROSITE" id="PS51296">
    <property type="entry name" value="RIESKE"/>
    <property type="match status" value="1"/>
</dbReference>
<dbReference type="GO" id="GO:0051213">
    <property type="term" value="F:dioxygenase activity"/>
    <property type="evidence" value="ECO:0007669"/>
    <property type="project" value="UniProtKB-KW"/>
</dbReference>
<gene>
    <name evidence="8" type="ORF">M8523_32735</name>
</gene>
<dbReference type="SUPFAM" id="SSF50022">
    <property type="entry name" value="ISP domain"/>
    <property type="match status" value="1"/>
</dbReference>
<dbReference type="InterPro" id="IPR036922">
    <property type="entry name" value="Rieske_2Fe-2S_sf"/>
</dbReference>
<dbReference type="InterPro" id="IPR017941">
    <property type="entry name" value="Rieske_2Fe-2S"/>
</dbReference>
<evidence type="ECO:0000256" key="2">
    <source>
        <dbReference type="ARBA" id="ARBA00022714"/>
    </source>
</evidence>
<dbReference type="Proteomes" id="UP001165667">
    <property type="component" value="Unassembled WGS sequence"/>
</dbReference>
<name>A0AA41Z4J4_9HYPH</name>
<feature type="domain" description="Rieske" evidence="7">
    <location>
        <begin position="44"/>
        <end position="149"/>
    </location>
</feature>
<evidence type="ECO:0000313" key="9">
    <source>
        <dbReference type="Proteomes" id="UP001165667"/>
    </source>
</evidence>
<dbReference type="EMBL" id="JAMOIM010000059">
    <property type="protein sequence ID" value="MCW6512675.1"/>
    <property type="molecule type" value="Genomic_DNA"/>
</dbReference>
<evidence type="ECO:0000256" key="1">
    <source>
        <dbReference type="ARBA" id="ARBA00001962"/>
    </source>
</evidence>
<evidence type="ECO:0000256" key="6">
    <source>
        <dbReference type="ARBA" id="ARBA00023014"/>
    </source>
</evidence>
<evidence type="ECO:0000256" key="4">
    <source>
        <dbReference type="ARBA" id="ARBA00023002"/>
    </source>
</evidence>
<dbReference type="GO" id="GO:0051537">
    <property type="term" value="F:2 iron, 2 sulfur cluster binding"/>
    <property type="evidence" value="ECO:0007669"/>
    <property type="project" value="UniProtKB-KW"/>
</dbReference>
<dbReference type="Pfam" id="PF00848">
    <property type="entry name" value="Ring_hydroxyl_A"/>
    <property type="match status" value="1"/>
</dbReference>
<organism evidence="8 9">
    <name type="scientific">Lichenifustis flavocetrariae</name>
    <dbReference type="NCBI Taxonomy" id="2949735"/>
    <lineage>
        <taxon>Bacteria</taxon>
        <taxon>Pseudomonadati</taxon>
        <taxon>Pseudomonadota</taxon>
        <taxon>Alphaproteobacteria</taxon>
        <taxon>Hyphomicrobiales</taxon>
        <taxon>Lichenihabitantaceae</taxon>
        <taxon>Lichenifustis</taxon>
    </lineage>
</organism>
<comment type="cofactor">
    <cofactor evidence="1">
        <name>Fe cation</name>
        <dbReference type="ChEBI" id="CHEBI:24875"/>
    </cofactor>
</comment>
<protein>
    <submittedName>
        <fullName evidence="8">Aromatic ring-hydroxylating dioxygenase subunit alpha</fullName>
    </submittedName>
</protein>